<dbReference type="KEGG" id="sacn:SacN8_08705"/>
<name>M1IX51_9CREN</name>
<accession>M1IX51</accession>
<dbReference type="HOGENOM" id="CLU_2968609_0_0_2"/>
<organism evidence="2">
    <name type="scientific">Sulfolobus acidocaldarius N8</name>
    <dbReference type="NCBI Taxonomy" id="1028566"/>
    <lineage>
        <taxon>Archaea</taxon>
        <taxon>Thermoproteota</taxon>
        <taxon>Thermoprotei</taxon>
        <taxon>Sulfolobales</taxon>
        <taxon>Sulfolobaceae</taxon>
        <taxon>Sulfolobus</taxon>
    </lineage>
</organism>
<gene>
    <name evidence="1" type="ORF">SacN8_08705</name>
</gene>
<dbReference type="EMBL" id="CP002817">
    <property type="protein sequence ID" value="AGE71701.1"/>
    <property type="molecule type" value="Genomic_DNA"/>
</dbReference>
<proteinExistence type="predicted"/>
<dbReference type="AlphaFoldDB" id="M1IX51"/>
<evidence type="ECO:0000313" key="1">
    <source>
        <dbReference type="EMBL" id="AGE71701.1"/>
    </source>
</evidence>
<evidence type="ECO:0000313" key="2">
    <source>
        <dbReference type="Proteomes" id="UP000011281"/>
    </source>
</evidence>
<sequence length="58" mass="6813">MKRSITRLIGKKDVLSSRNGFLPYLSAFTEKRRENRGLINAPIANRIPTWIMFSPMYR</sequence>
<reference evidence="1 2" key="1">
    <citation type="journal article" date="2012" name="ISME J.">
        <title>Genomic evidence of rapid, global-scale gene flow in a Sulfolobus species.</title>
        <authorList>
            <person name="Mao D."/>
            <person name="Grogan D."/>
        </authorList>
    </citation>
    <scope>NUCLEOTIDE SEQUENCE [LARGE SCALE GENOMIC DNA]</scope>
    <source>
        <strain evidence="1 2">N8</strain>
    </source>
</reference>
<dbReference type="Proteomes" id="UP000011281">
    <property type="component" value="Chromosome"/>
</dbReference>
<protein>
    <submittedName>
        <fullName evidence="1">Uncharacterized protein</fullName>
    </submittedName>
</protein>